<gene>
    <name evidence="2" type="ORF">ABIF29_007812</name>
</gene>
<dbReference type="EMBL" id="JBGBZA010000002">
    <property type="protein sequence ID" value="MEY9321013.1"/>
    <property type="molecule type" value="Genomic_DNA"/>
</dbReference>
<reference evidence="2 3" key="1">
    <citation type="submission" date="2024-07" db="EMBL/GenBank/DDBJ databases">
        <title>Genomic Encyclopedia of Type Strains, Phase V (KMG-V): Genome sequencing to study the core and pangenomes of soil and plant-associated prokaryotes.</title>
        <authorList>
            <person name="Whitman W."/>
        </authorList>
    </citation>
    <scope>NUCLEOTIDE SEQUENCE [LARGE SCALE GENOMIC DNA]</scope>
    <source>
        <strain evidence="2 3">USDA 415</strain>
    </source>
</reference>
<keyword evidence="3" id="KW-1185">Reference proteome</keyword>
<protein>
    <submittedName>
        <fullName evidence="2">Uncharacterized protein</fullName>
    </submittedName>
</protein>
<evidence type="ECO:0000256" key="1">
    <source>
        <dbReference type="SAM" id="MobiDB-lite"/>
    </source>
</evidence>
<comment type="caution">
    <text evidence="2">The sequence shown here is derived from an EMBL/GenBank/DDBJ whole genome shotgun (WGS) entry which is preliminary data.</text>
</comment>
<evidence type="ECO:0000313" key="2">
    <source>
        <dbReference type="EMBL" id="MEY9321013.1"/>
    </source>
</evidence>
<organism evidence="2 3">
    <name type="scientific">Bradyrhizobium elkanii</name>
    <dbReference type="NCBI Taxonomy" id="29448"/>
    <lineage>
        <taxon>Bacteria</taxon>
        <taxon>Pseudomonadati</taxon>
        <taxon>Pseudomonadota</taxon>
        <taxon>Alphaproteobacteria</taxon>
        <taxon>Hyphomicrobiales</taxon>
        <taxon>Nitrobacteraceae</taxon>
        <taxon>Bradyrhizobium</taxon>
    </lineage>
</organism>
<sequence length="229" mass="25141">MSVITSVRSSLAPPGRTDPAEVCDMAVGKTQGRCSQPGPTHQATILRTNSGSSCRWLRMIPSLGTITALLCAGVRSRSLDSQRSLSSRTFKSSPEFAPAIQLGRFRPATRPAQPYDSGLEYWLAFDFPRQKLLSPAAYDPLLWWASRKSPRRPMRPDFPRPRSLPKRPLGWTMPLWTSDLRSDGVGAGRSLKAGSAVIKYPRSLEIHAAINLRLGRSVKSLFGGPVESP</sequence>
<accession>A0ABV4FC07</accession>
<proteinExistence type="predicted"/>
<feature type="region of interest" description="Disordered" evidence="1">
    <location>
        <begin position="1"/>
        <end position="20"/>
    </location>
</feature>
<name>A0ABV4FC07_BRAEL</name>
<dbReference type="Proteomes" id="UP001565471">
    <property type="component" value="Unassembled WGS sequence"/>
</dbReference>
<evidence type="ECO:0000313" key="3">
    <source>
        <dbReference type="Proteomes" id="UP001565471"/>
    </source>
</evidence>